<accession>A0A8J2JBH8</accession>
<dbReference type="Proteomes" id="UP000708208">
    <property type="component" value="Unassembled WGS sequence"/>
</dbReference>
<feature type="compositionally biased region" description="Basic and acidic residues" evidence="1">
    <location>
        <begin position="137"/>
        <end position="151"/>
    </location>
</feature>
<name>A0A8J2JBH8_9HEXA</name>
<evidence type="ECO:0000313" key="3">
    <source>
        <dbReference type="Proteomes" id="UP000708208"/>
    </source>
</evidence>
<dbReference type="AlphaFoldDB" id="A0A8J2JBH8"/>
<feature type="region of interest" description="Disordered" evidence="1">
    <location>
        <begin position="79"/>
        <end position="185"/>
    </location>
</feature>
<reference evidence="2" key="1">
    <citation type="submission" date="2021-06" db="EMBL/GenBank/DDBJ databases">
        <authorList>
            <person name="Hodson N. C."/>
            <person name="Mongue J. A."/>
            <person name="Jaron S. K."/>
        </authorList>
    </citation>
    <scope>NUCLEOTIDE SEQUENCE</scope>
</reference>
<feature type="compositionally biased region" description="Basic residues" evidence="1">
    <location>
        <begin position="159"/>
        <end position="170"/>
    </location>
</feature>
<gene>
    <name evidence="2" type="ORF">AFUS01_LOCUS6928</name>
</gene>
<evidence type="ECO:0000313" key="2">
    <source>
        <dbReference type="EMBL" id="CAG7717471.1"/>
    </source>
</evidence>
<sequence length="185" mass="21438">MPYTETNLLDKMPIYSWKPKEPPVIPPPFVPDTQPPLPQNLRFTRADVVFHQAIDWWSPNAPAAYVDPRENCRTKVKREVGEHNEESDESTSGDTLLDTFQHEVGVLEGPEDDHVEEGTCSSQEGEREAGDNGSEMTLKDRKRLEQIEFRKTKLGRTIQKNRRKHQRYNKNMRNISGLTKPEQRK</sequence>
<dbReference type="EMBL" id="CAJVCH010046132">
    <property type="protein sequence ID" value="CAG7717471.1"/>
    <property type="molecule type" value="Genomic_DNA"/>
</dbReference>
<proteinExistence type="predicted"/>
<keyword evidence="3" id="KW-1185">Reference proteome</keyword>
<protein>
    <submittedName>
        <fullName evidence="2">Uncharacterized protein</fullName>
    </submittedName>
</protein>
<comment type="caution">
    <text evidence="2">The sequence shown here is derived from an EMBL/GenBank/DDBJ whole genome shotgun (WGS) entry which is preliminary data.</text>
</comment>
<organism evidence="2 3">
    <name type="scientific">Allacma fusca</name>
    <dbReference type="NCBI Taxonomy" id="39272"/>
    <lineage>
        <taxon>Eukaryota</taxon>
        <taxon>Metazoa</taxon>
        <taxon>Ecdysozoa</taxon>
        <taxon>Arthropoda</taxon>
        <taxon>Hexapoda</taxon>
        <taxon>Collembola</taxon>
        <taxon>Symphypleona</taxon>
        <taxon>Sminthuridae</taxon>
        <taxon>Allacma</taxon>
    </lineage>
</organism>
<evidence type="ECO:0000256" key="1">
    <source>
        <dbReference type="SAM" id="MobiDB-lite"/>
    </source>
</evidence>